<feature type="region of interest" description="Disordered" evidence="1">
    <location>
        <begin position="188"/>
        <end position="225"/>
    </location>
</feature>
<evidence type="ECO:0000313" key="3">
    <source>
        <dbReference type="EMBL" id="OTF74926.1"/>
    </source>
</evidence>
<feature type="region of interest" description="Disordered" evidence="1">
    <location>
        <begin position="340"/>
        <end position="396"/>
    </location>
</feature>
<dbReference type="CDD" id="cd17724">
    <property type="entry name" value="BRCT_p53bp1_rpt2"/>
    <property type="match status" value="1"/>
</dbReference>
<comment type="caution">
    <text evidence="3">The sequence shown here is derived from an EMBL/GenBank/DDBJ whole genome shotgun (WGS) entry which is preliminary data.</text>
</comment>
<protein>
    <recommendedName>
        <fullName evidence="2">BRCT domain-containing protein</fullName>
    </recommendedName>
</protein>
<reference evidence="3 4" key="1">
    <citation type="submission" date="2017-03" db="EMBL/GenBank/DDBJ databases">
        <title>Genome Survey of Euroglyphus maynei.</title>
        <authorList>
            <person name="Arlian L.G."/>
            <person name="Morgan M.S."/>
            <person name="Rider S.D."/>
        </authorList>
    </citation>
    <scope>NUCLEOTIDE SEQUENCE [LARGE SCALE GENOMIC DNA]</scope>
    <source>
        <strain evidence="3">Arlian Lab</strain>
        <tissue evidence="3">Whole body</tissue>
    </source>
</reference>
<dbReference type="GO" id="GO:0005634">
    <property type="term" value="C:nucleus"/>
    <property type="evidence" value="ECO:0007669"/>
    <property type="project" value="TreeGrafter"/>
</dbReference>
<feature type="compositionally biased region" description="Polar residues" evidence="1">
    <location>
        <begin position="197"/>
        <end position="209"/>
    </location>
</feature>
<dbReference type="SUPFAM" id="SSF52113">
    <property type="entry name" value="BRCT domain"/>
    <property type="match status" value="2"/>
</dbReference>
<feature type="compositionally biased region" description="Low complexity" evidence="1">
    <location>
        <begin position="284"/>
        <end position="300"/>
    </location>
</feature>
<dbReference type="GO" id="GO:0042393">
    <property type="term" value="F:histone binding"/>
    <property type="evidence" value="ECO:0007669"/>
    <property type="project" value="TreeGrafter"/>
</dbReference>
<dbReference type="InterPro" id="IPR047252">
    <property type="entry name" value="TP53BP1-like"/>
</dbReference>
<dbReference type="Proteomes" id="UP000194236">
    <property type="component" value="Unassembled WGS sequence"/>
</dbReference>
<feature type="compositionally biased region" description="Low complexity" evidence="1">
    <location>
        <begin position="410"/>
        <end position="421"/>
    </location>
</feature>
<evidence type="ECO:0000259" key="2">
    <source>
        <dbReference type="PROSITE" id="PS50172"/>
    </source>
</evidence>
<feature type="compositionally biased region" description="Polar residues" evidence="1">
    <location>
        <begin position="108"/>
        <end position="131"/>
    </location>
</feature>
<gene>
    <name evidence="3" type="ORF">BLA29_001162</name>
</gene>
<feature type="region of interest" description="Disordered" evidence="1">
    <location>
        <begin position="410"/>
        <end position="435"/>
    </location>
</feature>
<dbReference type="Pfam" id="PF24680">
    <property type="entry name" value="SH3_Hsr9"/>
    <property type="match status" value="1"/>
</dbReference>
<dbReference type="Pfam" id="PF18428">
    <property type="entry name" value="BRCT_3"/>
    <property type="match status" value="1"/>
</dbReference>
<dbReference type="InterPro" id="IPR001357">
    <property type="entry name" value="BRCT_dom"/>
</dbReference>
<name>A0A1Y3B5Q1_EURMA</name>
<dbReference type="PANTHER" id="PTHR15321">
    <property type="entry name" value="TUMOR SUPPRESSOR P53-BINDING PROTEIN 1"/>
    <property type="match status" value="1"/>
</dbReference>
<proteinExistence type="predicted"/>
<dbReference type="CDD" id="cd04508">
    <property type="entry name" value="Tudor_SF"/>
    <property type="match status" value="1"/>
</dbReference>
<dbReference type="GO" id="GO:0000077">
    <property type="term" value="P:DNA damage checkpoint signaling"/>
    <property type="evidence" value="ECO:0007669"/>
    <property type="project" value="TreeGrafter"/>
</dbReference>
<sequence length="835" mass="94352">MLNHHNHQTNFINESISTSLTHISETTSDANTNYAITPPLPLQSTNLNHIHHQQQQQQSHQHGHHHLLKNSTPHNYHGSMVGWNHHSHHRHHNQQQQQQQQHPGTPVSPLSSSNLNAQPQSRIKSTSSNQAYSLQQQQLNNDCYPFIEPHNSNSHLTTSIHNNTNNNNNNNDSSYMVKTAIMNRKILNNNNHNNNNISQRQTQPLNSNDDPIIIPGPKMDNDKLTITDNETKNRLFERRHLIIFKILEQLVDPITKTVVKESVQKNEEVIIDIGLTSFDDWNNNHNNNHNDNNNISNNANSTMLSNRSHAGSSGLLADVSSLTVNTKSSCSNSLVDYYDATSGGGGNNNSKSNDSSIVMIDKDLKPLTKKSDQTSKRSKDSSKKSSGKIDQLVDESKDKEAASALLSLQKTPIKTPKSPTTFNSPVTTIADDSSKTTKTEKSKDIVIKRLKPGMKIMAKWKDKNFYPAETVKQNETHRWMVRFEDNATRNLFENEIIRIEHLGEPNQELMVKISDELCKASVVKKMIKLDDKNYHFELEHSDEDDRTKVIKQYPLKDVFLYCEQGTILLNRFSKPAMMAAVFADVDLDNIVSGKRSRSNKQEEKKKPATNESISTSDSLSDNMATTNPTKKRKTVNNSNKDEHRSIVSSNNSTTSNRTLKNHSLANSLKTNRLTSTVGHYHERALSLSPPPHQWIIECCRQNKILDRESYILPAGYSIITNALSSDKSTFKRSSILFKGAKFYFGSQTPDKLQQLWSPVFTIHSFQVFQAFFSQTQITGGQIDIIIGDASCPTNLVHKAKQLKIPIVASEYIVQCLINGRKLSYDASPSFYYLHK</sequence>
<accession>A0A1Y3B5Q1</accession>
<feature type="compositionally biased region" description="Basic and acidic residues" evidence="1">
    <location>
        <begin position="599"/>
        <end position="608"/>
    </location>
</feature>
<feature type="region of interest" description="Disordered" evidence="1">
    <location>
        <begin position="284"/>
        <end position="310"/>
    </location>
</feature>
<feature type="compositionally biased region" description="Polar residues" evidence="1">
    <location>
        <begin position="301"/>
        <end position="310"/>
    </location>
</feature>
<dbReference type="InterPro" id="IPR056492">
    <property type="entry name" value="SH3_Hsr9"/>
</dbReference>
<feature type="domain" description="BRCT" evidence="2">
    <location>
        <begin position="693"/>
        <end position="712"/>
    </location>
</feature>
<dbReference type="InterPro" id="IPR036420">
    <property type="entry name" value="BRCT_dom_sf"/>
</dbReference>
<feature type="compositionally biased region" description="Low complexity" evidence="1">
    <location>
        <begin position="154"/>
        <end position="171"/>
    </location>
</feature>
<dbReference type="EMBL" id="MUJZ01044614">
    <property type="protein sequence ID" value="OTF74926.1"/>
    <property type="molecule type" value="Genomic_DNA"/>
</dbReference>
<keyword evidence="4" id="KW-1185">Reference proteome</keyword>
<feature type="compositionally biased region" description="Low complexity" evidence="1">
    <location>
        <begin position="648"/>
        <end position="658"/>
    </location>
</feature>
<evidence type="ECO:0000256" key="1">
    <source>
        <dbReference type="SAM" id="MobiDB-lite"/>
    </source>
</evidence>
<dbReference type="Gene3D" id="3.40.50.10190">
    <property type="entry name" value="BRCT domain"/>
    <property type="match status" value="1"/>
</dbReference>
<dbReference type="OrthoDB" id="6516673at2759"/>
<dbReference type="InterPro" id="IPR047250">
    <property type="entry name" value="BRCT_p53bp1-like_rpt2"/>
</dbReference>
<dbReference type="Gene3D" id="2.30.30.140">
    <property type="match status" value="1"/>
</dbReference>
<feature type="region of interest" description="Disordered" evidence="1">
    <location>
        <begin position="154"/>
        <end position="174"/>
    </location>
</feature>
<dbReference type="PROSITE" id="PS50172">
    <property type="entry name" value="BRCT"/>
    <property type="match status" value="1"/>
</dbReference>
<dbReference type="SUPFAM" id="SSF63748">
    <property type="entry name" value="Tudor/PWWP/MBT"/>
    <property type="match status" value="1"/>
</dbReference>
<feature type="compositionally biased region" description="Basic and acidic residues" evidence="1">
    <location>
        <begin position="360"/>
        <end position="383"/>
    </location>
</feature>
<feature type="region of interest" description="Disordered" evidence="1">
    <location>
        <begin position="50"/>
        <end position="131"/>
    </location>
</feature>
<feature type="region of interest" description="Disordered" evidence="1">
    <location>
        <begin position="594"/>
        <end position="667"/>
    </location>
</feature>
<evidence type="ECO:0000313" key="4">
    <source>
        <dbReference type="Proteomes" id="UP000194236"/>
    </source>
</evidence>
<dbReference type="AlphaFoldDB" id="A0A1Y3B5Q1"/>
<organism evidence="3 4">
    <name type="scientific">Euroglyphus maynei</name>
    <name type="common">Mayne's house dust mite</name>
    <dbReference type="NCBI Taxonomy" id="6958"/>
    <lineage>
        <taxon>Eukaryota</taxon>
        <taxon>Metazoa</taxon>
        <taxon>Ecdysozoa</taxon>
        <taxon>Arthropoda</taxon>
        <taxon>Chelicerata</taxon>
        <taxon>Arachnida</taxon>
        <taxon>Acari</taxon>
        <taxon>Acariformes</taxon>
        <taxon>Sarcoptiformes</taxon>
        <taxon>Astigmata</taxon>
        <taxon>Psoroptidia</taxon>
        <taxon>Analgoidea</taxon>
        <taxon>Pyroglyphidae</taxon>
        <taxon>Pyroglyphinae</taxon>
        <taxon>Euroglyphus</taxon>
    </lineage>
</organism>
<dbReference type="PANTHER" id="PTHR15321:SF3">
    <property type="entry name" value="TP53-BINDING PROTEIN 1"/>
    <property type="match status" value="1"/>
</dbReference>
<dbReference type="GO" id="GO:0045944">
    <property type="term" value="P:positive regulation of transcription by RNA polymerase II"/>
    <property type="evidence" value="ECO:0007669"/>
    <property type="project" value="TreeGrafter"/>
</dbReference>
<feature type="compositionally biased region" description="Polar residues" evidence="1">
    <location>
        <begin position="609"/>
        <end position="628"/>
    </location>
</feature>